<evidence type="ECO:0000313" key="1">
    <source>
        <dbReference type="EMBL" id="KAI3770933.1"/>
    </source>
</evidence>
<gene>
    <name evidence="1" type="ORF">L6452_02081</name>
</gene>
<reference evidence="1 2" key="2">
    <citation type="journal article" date="2022" name="Mol. Ecol. Resour.">
        <title>The genomes of chicory, endive, great burdock and yacon provide insights into Asteraceae paleo-polyploidization history and plant inulin production.</title>
        <authorList>
            <person name="Fan W."/>
            <person name="Wang S."/>
            <person name="Wang H."/>
            <person name="Wang A."/>
            <person name="Jiang F."/>
            <person name="Liu H."/>
            <person name="Zhao H."/>
            <person name="Xu D."/>
            <person name="Zhang Y."/>
        </authorList>
    </citation>
    <scope>NUCLEOTIDE SEQUENCE [LARGE SCALE GENOMIC DNA]</scope>
    <source>
        <strain evidence="2">cv. Niubang</strain>
    </source>
</reference>
<dbReference type="Proteomes" id="UP001055879">
    <property type="component" value="Linkage Group LG01"/>
</dbReference>
<comment type="caution">
    <text evidence="1">The sequence shown here is derived from an EMBL/GenBank/DDBJ whole genome shotgun (WGS) entry which is preliminary data.</text>
</comment>
<accession>A0ACB9FHV3</accession>
<protein>
    <submittedName>
        <fullName evidence="1">Uncharacterized protein</fullName>
    </submittedName>
</protein>
<sequence>MSALDDHWTFSLSVVGALGLGREVNNGLIVADTDQSFLVLCGKAFCDANGIKNALVALAEPIIISRGCLLLHARILLSCNSVFLMFVSEDAIRGYSEQVVADHGGVIMSPNGVSTLFRTRNPRNMFPSKFPATIVLASSDR</sequence>
<name>A0ACB9FHV3_ARCLA</name>
<evidence type="ECO:0000313" key="2">
    <source>
        <dbReference type="Proteomes" id="UP001055879"/>
    </source>
</evidence>
<proteinExistence type="predicted"/>
<reference evidence="2" key="1">
    <citation type="journal article" date="2022" name="Mol. Ecol. Resour.">
        <title>The genomes of chicory, endive, great burdock and yacon provide insights into Asteraceae palaeo-polyploidization history and plant inulin production.</title>
        <authorList>
            <person name="Fan W."/>
            <person name="Wang S."/>
            <person name="Wang H."/>
            <person name="Wang A."/>
            <person name="Jiang F."/>
            <person name="Liu H."/>
            <person name="Zhao H."/>
            <person name="Xu D."/>
            <person name="Zhang Y."/>
        </authorList>
    </citation>
    <scope>NUCLEOTIDE SEQUENCE [LARGE SCALE GENOMIC DNA]</scope>
    <source>
        <strain evidence="2">cv. Niubang</strain>
    </source>
</reference>
<dbReference type="EMBL" id="CM042047">
    <property type="protein sequence ID" value="KAI3770933.1"/>
    <property type="molecule type" value="Genomic_DNA"/>
</dbReference>
<organism evidence="1 2">
    <name type="scientific">Arctium lappa</name>
    <name type="common">Greater burdock</name>
    <name type="synonym">Lappa major</name>
    <dbReference type="NCBI Taxonomy" id="4217"/>
    <lineage>
        <taxon>Eukaryota</taxon>
        <taxon>Viridiplantae</taxon>
        <taxon>Streptophyta</taxon>
        <taxon>Embryophyta</taxon>
        <taxon>Tracheophyta</taxon>
        <taxon>Spermatophyta</taxon>
        <taxon>Magnoliopsida</taxon>
        <taxon>eudicotyledons</taxon>
        <taxon>Gunneridae</taxon>
        <taxon>Pentapetalae</taxon>
        <taxon>asterids</taxon>
        <taxon>campanulids</taxon>
        <taxon>Asterales</taxon>
        <taxon>Asteraceae</taxon>
        <taxon>Carduoideae</taxon>
        <taxon>Cardueae</taxon>
        <taxon>Arctiinae</taxon>
        <taxon>Arctium</taxon>
    </lineage>
</organism>
<keyword evidence="2" id="KW-1185">Reference proteome</keyword>